<dbReference type="GO" id="GO:0005212">
    <property type="term" value="F:structural constituent of eye lens"/>
    <property type="evidence" value="ECO:0007669"/>
    <property type="project" value="UniProtKB-KW"/>
</dbReference>
<name>A0A9D3LV79_ANGAN</name>
<dbReference type="GO" id="GO:0005737">
    <property type="term" value="C:cytoplasm"/>
    <property type="evidence" value="ECO:0007669"/>
    <property type="project" value="TreeGrafter"/>
</dbReference>
<dbReference type="GO" id="GO:0043066">
    <property type="term" value="P:negative regulation of apoptotic process"/>
    <property type="evidence" value="ECO:0007669"/>
    <property type="project" value="TreeGrafter"/>
</dbReference>
<evidence type="ECO:0000313" key="10">
    <source>
        <dbReference type="EMBL" id="KAG5836872.1"/>
    </source>
</evidence>
<dbReference type="GO" id="GO:0005634">
    <property type="term" value="C:nucleus"/>
    <property type="evidence" value="ECO:0007669"/>
    <property type="project" value="TreeGrafter"/>
</dbReference>
<evidence type="ECO:0000256" key="1">
    <source>
        <dbReference type="ARBA" id="ARBA00018516"/>
    </source>
</evidence>
<evidence type="ECO:0000256" key="7">
    <source>
        <dbReference type="PROSITE-ProRule" id="PRU00285"/>
    </source>
</evidence>
<evidence type="ECO:0000256" key="2">
    <source>
        <dbReference type="ARBA" id="ARBA00022613"/>
    </source>
</evidence>
<dbReference type="PANTHER" id="PTHR45640:SF5">
    <property type="entry name" value="ALPHA-CRYSTALLIN B CHAIN"/>
    <property type="match status" value="1"/>
</dbReference>
<dbReference type="InterPro" id="IPR001436">
    <property type="entry name" value="Alpha-crystallin/sHSP_animal"/>
</dbReference>
<dbReference type="InterPro" id="IPR003090">
    <property type="entry name" value="Alpha-crystallin_N"/>
</dbReference>
<keyword evidence="3" id="KW-0479">Metal-binding</keyword>
<comment type="similarity">
    <text evidence="7 8">Belongs to the small heat shock protein (HSP20) family.</text>
</comment>
<evidence type="ECO:0000256" key="5">
    <source>
        <dbReference type="ARBA" id="ARBA00022990"/>
    </source>
</evidence>
<dbReference type="PROSITE" id="PS01031">
    <property type="entry name" value="SHSP"/>
    <property type="match status" value="1"/>
</dbReference>
<protein>
    <recommendedName>
        <fullName evidence="1">Alpha-crystallin B chain</fullName>
    </recommendedName>
    <alternativeName>
        <fullName evidence="6">Alpha(B)-crystallin</fullName>
    </alternativeName>
</protein>
<evidence type="ECO:0000256" key="6">
    <source>
        <dbReference type="ARBA" id="ARBA00030175"/>
    </source>
</evidence>
<keyword evidence="11" id="KW-1185">Reference proteome</keyword>
<organism evidence="10 11">
    <name type="scientific">Anguilla anguilla</name>
    <name type="common">European freshwater eel</name>
    <name type="synonym">Muraena anguilla</name>
    <dbReference type="NCBI Taxonomy" id="7936"/>
    <lineage>
        <taxon>Eukaryota</taxon>
        <taxon>Metazoa</taxon>
        <taxon>Chordata</taxon>
        <taxon>Craniata</taxon>
        <taxon>Vertebrata</taxon>
        <taxon>Euteleostomi</taxon>
        <taxon>Actinopterygii</taxon>
        <taxon>Neopterygii</taxon>
        <taxon>Teleostei</taxon>
        <taxon>Anguilliformes</taxon>
        <taxon>Anguillidae</taxon>
        <taxon>Anguilla</taxon>
    </lineage>
</organism>
<dbReference type="Pfam" id="PF00525">
    <property type="entry name" value="Crystallin"/>
    <property type="match status" value="1"/>
</dbReference>
<reference evidence="10" key="1">
    <citation type="submission" date="2021-01" db="EMBL/GenBank/DDBJ databases">
        <title>A chromosome-scale assembly of European eel, Anguilla anguilla.</title>
        <authorList>
            <person name="Henkel C."/>
            <person name="Jong-Raadsen S.A."/>
            <person name="Dufour S."/>
            <person name="Weltzien F.-A."/>
            <person name="Palstra A.P."/>
            <person name="Pelster B."/>
            <person name="Spaink H.P."/>
            <person name="Van Den Thillart G.E."/>
            <person name="Jansen H."/>
            <person name="Zahm M."/>
            <person name="Klopp C."/>
            <person name="Cedric C."/>
            <person name="Louis A."/>
            <person name="Berthelot C."/>
            <person name="Parey E."/>
            <person name="Roest Crollius H."/>
            <person name="Montfort J."/>
            <person name="Robinson-Rechavi M."/>
            <person name="Bucao C."/>
            <person name="Bouchez O."/>
            <person name="Gislard M."/>
            <person name="Lluch J."/>
            <person name="Milhes M."/>
            <person name="Lampietro C."/>
            <person name="Lopez Roques C."/>
            <person name="Donnadieu C."/>
            <person name="Braasch I."/>
            <person name="Desvignes T."/>
            <person name="Postlethwait J."/>
            <person name="Bobe J."/>
            <person name="Guiguen Y."/>
            <person name="Dirks R."/>
        </authorList>
    </citation>
    <scope>NUCLEOTIDE SEQUENCE</scope>
    <source>
        <strain evidence="10">Tag_6206</strain>
        <tissue evidence="10">Liver</tissue>
    </source>
</reference>
<keyword evidence="2" id="KW-0273">Eye lens protein</keyword>
<accession>A0A9D3LV79</accession>
<dbReference type="GO" id="GO:0046872">
    <property type="term" value="F:metal ion binding"/>
    <property type="evidence" value="ECO:0007669"/>
    <property type="project" value="UniProtKB-KW"/>
</dbReference>
<evidence type="ECO:0000256" key="3">
    <source>
        <dbReference type="ARBA" id="ARBA00022723"/>
    </source>
</evidence>
<dbReference type="EMBL" id="JAFIRN010000013">
    <property type="protein sequence ID" value="KAG5836872.1"/>
    <property type="molecule type" value="Genomic_DNA"/>
</dbReference>
<evidence type="ECO:0000256" key="4">
    <source>
        <dbReference type="ARBA" id="ARBA00022833"/>
    </source>
</evidence>
<evidence type="ECO:0000256" key="8">
    <source>
        <dbReference type="RuleBase" id="RU003616"/>
    </source>
</evidence>
<dbReference type="Gene3D" id="2.60.40.790">
    <property type="match status" value="1"/>
</dbReference>
<dbReference type="GO" id="GO:0051082">
    <property type="term" value="F:unfolded protein binding"/>
    <property type="evidence" value="ECO:0007669"/>
    <property type="project" value="TreeGrafter"/>
</dbReference>
<dbReference type="GO" id="GO:0042026">
    <property type="term" value="P:protein refolding"/>
    <property type="evidence" value="ECO:0007669"/>
    <property type="project" value="TreeGrafter"/>
</dbReference>
<dbReference type="AlphaFoldDB" id="A0A9D3LV79"/>
<sequence length="106" mass="12397">MEIPIQHPWFRRPLLPSFCPARIFNQYFGEVVPEDDVSDSVYFPRIPLLSLGSWMDSGLSEMKLDKDRFVINLDVKHFSPEELKVKVNGEFIEIRGKHEDRQYGTA</sequence>
<feature type="domain" description="SHSP" evidence="9">
    <location>
        <begin position="50"/>
        <end position="106"/>
    </location>
</feature>
<dbReference type="PRINTS" id="PR00299">
    <property type="entry name" value="ACRYSTALLIN"/>
</dbReference>
<evidence type="ECO:0000259" key="9">
    <source>
        <dbReference type="PROSITE" id="PS01031"/>
    </source>
</evidence>
<dbReference type="Pfam" id="PF00011">
    <property type="entry name" value="HSP20"/>
    <property type="match status" value="1"/>
</dbReference>
<dbReference type="InterPro" id="IPR002068">
    <property type="entry name" value="A-crystallin/Hsp20_dom"/>
</dbReference>
<gene>
    <name evidence="10" type="ORF">ANANG_G00233300</name>
</gene>
<evidence type="ECO:0000313" key="11">
    <source>
        <dbReference type="Proteomes" id="UP001044222"/>
    </source>
</evidence>
<keyword evidence="4" id="KW-0862">Zinc</keyword>
<keyword evidence="5" id="KW-0007">Acetylation</keyword>
<dbReference type="Proteomes" id="UP001044222">
    <property type="component" value="Chromosome 13"/>
</dbReference>
<dbReference type="SUPFAM" id="SSF49764">
    <property type="entry name" value="HSP20-like chaperones"/>
    <property type="match status" value="1"/>
</dbReference>
<dbReference type="InterPro" id="IPR008978">
    <property type="entry name" value="HSP20-like_chaperone"/>
</dbReference>
<dbReference type="GO" id="GO:0009408">
    <property type="term" value="P:response to heat"/>
    <property type="evidence" value="ECO:0007669"/>
    <property type="project" value="TreeGrafter"/>
</dbReference>
<dbReference type="PANTHER" id="PTHR45640">
    <property type="entry name" value="HEAT SHOCK PROTEIN HSP-12.2-RELATED"/>
    <property type="match status" value="1"/>
</dbReference>
<proteinExistence type="inferred from homology"/>
<comment type="caution">
    <text evidence="10">The sequence shown here is derived from an EMBL/GenBank/DDBJ whole genome shotgun (WGS) entry which is preliminary data.</text>
</comment>